<dbReference type="HOGENOM" id="CLU_2559069_0_0_1"/>
<sequence length="82" mass="9858">MFDRLQRERWLRAVVSWQIKWRERIPPLSHNFRIPPRLQPDEQISDFEPFHIEPADPWTERCPRMSPKTALLLTHSSTALVV</sequence>
<dbReference type="Proteomes" id="UP000054166">
    <property type="component" value="Unassembled WGS sequence"/>
</dbReference>
<gene>
    <name evidence="1" type="ORF">PILCRDRAFT_815262</name>
</gene>
<dbReference type="InParanoid" id="A0A0C3G7E3"/>
<keyword evidence="2" id="KW-1185">Reference proteome</keyword>
<proteinExistence type="predicted"/>
<organism evidence="1 2">
    <name type="scientific">Piloderma croceum (strain F 1598)</name>
    <dbReference type="NCBI Taxonomy" id="765440"/>
    <lineage>
        <taxon>Eukaryota</taxon>
        <taxon>Fungi</taxon>
        <taxon>Dikarya</taxon>
        <taxon>Basidiomycota</taxon>
        <taxon>Agaricomycotina</taxon>
        <taxon>Agaricomycetes</taxon>
        <taxon>Agaricomycetidae</taxon>
        <taxon>Atheliales</taxon>
        <taxon>Atheliaceae</taxon>
        <taxon>Piloderma</taxon>
    </lineage>
</organism>
<evidence type="ECO:0000313" key="1">
    <source>
        <dbReference type="EMBL" id="KIM87679.1"/>
    </source>
</evidence>
<evidence type="ECO:0000313" key="2">
    <source>
        <dbReference type="Proteomes" id="UP000054166"/>
    </source>
</evidence>
<reference evidence="2" key="2">
    <citation type="submission" date="2015-01" db="EMBL/GenBank/DDBJ databases">
        <title>Evolutionary Origins and Diversification of the Mycorrhizal Mutualists.</title>
        <authorList>
            <consortium name="DOE Joint Genome Institute"/>
            <consortium name="Mycorrhizal Genomics Consortium"/>
            <person name="Kohler A."/>
            <person name="Kuo A."/>
            <person name="Nagy L.G."/>
            <person name="Floudas D."/>
            <person name="Copeland A."/>
            <person name="Barry K.W."/>
            <person name="Cichocki N."/>
            <person name="Veneault-Fourrey C."/>
            <person name="LaButti K."/>
            <person name="Lindquist E.A."/>
            <person name="Lipzen A."/>
            <person name="Lundell T."/>
            <person name="Morin E."/>
            <person name="Murat C."/>
            <person name="Riley R."/>
            <person name="Ohm R."/>
            <person name="Sun H."/>
            <person name="Tunlid A."/>
            <person name="Henrissat B."/>
            <person name="Grigoriev I.V."/>
            <person name="Hibbett D.S."/>
            <person name="Martin F."/>
        </authorList>
    </citation>
    <scope>NUCLEOTIDE SEQUENCE [LARGE SCALE GENOMIC DNA]</scope>
    <source>
        <strain evidence="2">F 1598</strain>
    </source>
</reference>
<dbReference type="EMBL" id="KN832979">
    <property type="protein sequence ID" value="KIM87679.1"/>
    <property type="molecule type" value="Genomic_DNA"/>
</dbReference>
<dbReference type="AlphaFoldDB" id="A0A0C3G7E3"/>
<accession>A0A0C3G7E3</accession>
<protein>
    <submittedName>
        <fullName evidence="1">Uncharacterized protein</fullName>
    </submittedName>
</protein>
<reference evidence="1 2" key="1">
    <citation type="submission" date="2014-04" db="EMBL/GenBank/DDBJ databases">
        <authorList>
            <consortium name="DOE Joint Genome Institute"/>
            <person name="Kuo A."/>
            <person name="Tarkka M."/>
            <person name="Buscot F."/>
            <person name="Kohler A."/>
            <person name="Nagy L.G."/>
            <person name="Floudas D."/>
            <person name="Copeland A."/>
            <person name="Barry K.W."/>
            <person name="Cichocki N."/>
            <person name="Veneault-Fourrey C."/>
            <person name="LaButti K."/>
            <person name="Lindquist E.A."/>
            <person name="Lipzen A."/>
            <person name="Lundell T."/>
            <person name="Morin E."/>
            <person name="Murat C."/>
            <person name="Sun H."/>
            <person name="Tunlid A."/>
            <person name="Henrissat B."/>
            <person name="Grigoriev I.V."/>
            <person name="Hibbett D.S."/>
            <person name="Martin F."/>
            <person name="Nordberg H.P."/>
            <person name="Cantor M.N."/>
            <person name="Hua S.X."/>
        </authorList>
    </citation>
    <scope>NUCLEOTIDE SEQUENCE [LARGE SCALE GENOMIC DNA]</scope>
    <source>
        <strain evidence="1 2">F 1598</strain>
    </source>
</reference>
<name>A0A0C3G7E3_PILCF</name>